<evidence type="ECO:0000313" key="2">
    <source>
        <dbReference type="Proteomes" id="UP000317167"/>
    </source>
</evidence>
<comment type="caution">
    <text evidence="1">The sequence shown here is derived from an EMBL/GenBank/DDBJ whole genome shotgun (WGS) entry which is preliminary data.</text>
</comment>
<reference evidence="1 2" key="1">
    <citation type="submission" date="2019-07" db="EMBL/GenBank/DDBJ databases">
        <title>Draft genome of 7 Lactococcus lactis strains isolated from an artisanal cheese production.</title>
        <authorList>
            <person name="Biolcati F."/>
            <person name="Bottero M.T."/>
            <person name="Dalmasso A."/>
            <person name="Mcauliffe O."/>
        </authorList>
    </citation>
    <scope>NUCLEOTIDE SEQUENCE [LARGE SCALE GENOMIC DNA]</scope>
    <source>
        <strain evidence="1 2">MRS45.2</strain>
    </source>
</reference>
<gene>
    <name evidence="1" type="ORF">FNJ53_06210</name>
</gene>
<accession>A0A552Z2N1</accession>
<proteinExistence type="predicted"/>
<name>A0A552Z2N1_9LACT</name>
<dbReference type="EMBL" id="VJWV01000004">
    <property type="protein sequence ID" value="TRW73697.1"/>
    <property type="molecule type" value="Genomic_DNA"/>
</dbReference>
<protein>
    <submittedName>
        <fullName evidence="1">Uncharacterized protein</fullName>
    </submittedName>
</protein>
<sequence>MKSSWKKQRQTTKKRQIKWLRIKHRLIKRYAPNIEAFIKLFDDVRRAVSNISMAIGKAFINIGKSLRPSNATVLAIDVPPIGFGADIKCYVEDIPGGRS</sequence>
<dbReference type="RefSeq" id="WP_143459121.1">
    <property type="nucleotide sequence ID" value="NZ_VJWV01000004.1"/>
</dbReference>
<evidence type="ECO:0000313" key="1">
    <source>
        <dbReference type="EMBL" id="TRW73697.1"/>
    </source>
</evidence>
<dbReference type="AlphaFoldDB" id="A0A552Z2N1"/>
<dbReference type="Proteomes" id="UP000317167">
    <property type="component" value="Unassembled WGS sequence"/>
</dbReference>
<organism evidence="1 2">
    <name type="scientific">Lactococcus lactis</name>
    <dbReference type="NCBI Taxonomy" id="1358"/>
    <lineage>
        <taxon>Bacteria</taxon>
        <taxon>Bacillati</taxon>
        <taxon>Bacillota</taxon>
        <taxon>Bacilli</taxon>
        <taxon>Lactobacillales</taxon>
        <taxon>Streptococcaceae</taxon>
        <taxon>Lactococcus</taxon>
    </lineage>
</organism>